<accession>A0ABQ5V2C0</accession>
<keyword evidence="11" id="KW-1185">Reference proteome</keyword>
<evidence type="ECO:0000259" key="9">
    <source>
        <dbReference type="Pfam" id="PF13193"/>
    </source>
</evidence>
<evidence type="ECO:0000256" key="3">
    <source>
        <dbReference type="ARBA" id="ARBA00022598"/>
    </source>
</evidence>
<feature type="domain" description="AMP-binding enzyme C-terminal" evidence="9">
    <location>
        <begin position="462"/>
        <end position="543"/>
    </location>
</feature>
<evidence type="ECO:0000256" key="1">
    <source>
        <dbReference type="ARBA" id="ARBA00004170"/>
    </source>
</evidence>
<comment type="pathway">
    <text evidence="2">Lipid metabolism; fatty acid beta-oxidation.</text>
</comment>
<evidence type="ECO:0000313" key="10">
    <source>
        <dbReference type="EMBL" id="GLQ21107.1"/>
    </source>
</evidence>
<sequence length="555" mass="59544">MSERVRPWLKLYDELGVTPPIFDGLPLGAHADRHAAVRPDAPAYRFMNVTVGYGALNSMANQLANALAGLGVGRGDTVGFHLPNIPQYLIGLIAISKLGARGSGVSPLLAPPELAHQIDDAGISVLLSLSDLASALEGMPAVPDGLRHIISMGGGDTLGAPDIDPVALPGVTSQTYQSLMEGKSEHFAQVDIDPDDTFMIQYTGGTTGKPKGAELSHRNLLGNGPMARAFDPDPEVYGERYASAFPFFHAAGLALLLYAVPLGAELLLLPNPRDIDHFVAQMRDRPPTLLGAVPALYDMLIAHRDFATVDFSRLKVAKSGAAPLTSDTLSRLEAVIGPDKFSDVFGMTETGPCYIAHPMTHYRRGSVGIPLPGADVRIRDVETGTQEMPLGEPGEIVTSGPQVMKGYLGLPEESARALRIIDGERYMFTGDVGYMDEDGYVFLCDRAKDMLVVGGFKVFSVEIEDKLKAHPDVAESAIVGAPDETRPGNDIVHLFIQRSPDSEGADAEVKARLTDWIRANMAPYKVPKQVHILDEIPLTPVGKIDKKTMRASLSA</sequence>
<protein>
    <recommendedName>
        <fullName evidence="6">Long-chain-fatty-acid--CoA ligase</fullName>
        <ecNumber evidence="5">6.2.1.3</ecNumber>
    </recommendedName>
    <alternativeName>
        <fullName evidence="7">Long-chain acyl-CoA synthetase</fullName>
    </alternativeName>
</protein>
<dbReference type="SUPFAM" id="SSF56801">
    <property type="entry name" value="Acetyl-CoA synthetase-like"/>
    <property type="match status" value="1"/>
</dbReference>
<evidence type="ECO:0000313" key="11">
    <source>
        <dbReference type="Proteomes" id="UP001161390"/>
    </source>
</evidence>
<evidence type="ECO:0000259" key="8">
    <source>
        <dbReference type="Pfam" id="PF00501"/>
    </source>
</evidence>
<comment type="subcellular location">
    <subcellularLocation>
        <location evidence="1">Membrane</location>
        <topology evidence="1">Peripheral membrane protein</topology>
    </subcellularLocation>
</comment>
<organism evidence="10 11">
    <name type="scientific">Algimonas porphyrae</name>
    <dbReference type="NCBI Taxonomy" id="1128113"/>
    <lineage>
        <taxon>Bacteria</taxon>
        <taxon>Pseudomonadati</taxon>
        <taxon>Pseudomonadota</taxon>
        <taxon>Alphaproteobacteria</taxon>
        <taxon>Maricaulales</taxon>
        <taxon>Robiginitomaculaceae</taxon>
        <taxon>Algimonas</taxon>
    </lineage>
</organism>
<dbReference type="InterPro" id="IPR042099">
    <property type="entry name" value="ANL_N_sf"/>
</dbReference>
<dbReference type="InterPro" id="IPR020845">
    <property type="entry name" value="AMP-binding_CS"/>
</dbReference>
<dbReference type="RefSeq" id="WP_284372320.1">
    <property type="nucleotide sequence ID" value="NZ_BSNJ01000004.1"/>
</dbReference>
<dbReference type="Gene3D" id="3.30.300.30">
    <property type="match status" value="1"/>
</dbReference>
<dbReference type="PANTHER" id="PTHR43767">
    <property type="entry name" value="LONG-CHAIN-FATTY-ACID--COA LIGASE"/>
    <property type="match status" value="1"/>
</dbReference>
<evidence type="ECO:0000256" key="4">
    <source>
        <dbReference type="ARBA" id="ARBA00023136"/>
    </source>
</evidence>
<gene>
    <name evidence="10" type="ORF">GCM10007854_20620</name>
</gene>
<dbReference type="InterPro" id="IPR045851">
    <property type="entry name" value="AMP-bd_C_sf"/>
</dbReference>
<evidence type="ECO:0000256" key="6">
    <source>
        <dbReference type="ARBA" id="ARBA00039545"/>
    </source>
</evidence>
<dbReference type="PROSITE" id="PS00455">
    <property type="entry name" value="AMP_BINDING"/>
    <property type="match status" value="1"/>
</dbReference>
<evidence type="ECO:0000256" key="2">
    <source>
        <dbReference type="ARBA" id="ARBA00005005"/>
    </source>
</evidence>
<feature type="domain" description="AMP-dependent synthetase/ligase" evidence="8">
    <location>
        <begin position="32"/>
        <end position="408"/>
    </location>
</feature>
<keyword evidence="3 10" id="KW-0436">Ligase</keyword>
<dbReference type="PANTHER" id="PTHR43767:SF8">
    <property type="entry name" value="LONG-CHAIN-FATTY-ACID--COA LIGASE"/>
    <property type="match status" value="1"/>
</dbReference>
<dbReference type="InterPro" id="IPR050237">
    <property type="entry name" value="ATP-dep_AMP-bd_enzyme"/>
</dbReference>
<dbReference type="InterPro" id="IPR000873">
    <property type="entry name" value="AMP-dep_synth/lig_dom"/>
</dbReference>
<dbReference type="EMBL" id="BSNJ01000004">
    <property type="protein sequence ID" value="GLQ21107.1"/>
    <property type="molecule type" value="Genomic_DNA"/>
</dbReference>
<comment type="caution">
    <text evidence="10">The sequence shown here is derived from an EMBL/GenBank/DDBJ whole genome shotgun (WGS) entry which is preliminary data.</text>
</comment>
<dbReference type="EC" id="6.2.1.3" evidence="5"/>
<dbReference type="InterPro" id="IPR025110">
    <property type="entry name" value="AMP-bd_C"/>
</dbReference>
<keyword evidence="4" id="KW-0472">Membrane</keyword>
<dbReference type="GO" id="GO:0016874">
    <property type="term" value="F:ligase activity"/>
    <property type="evidence" value="ECO:0007669"/>
    <property type="project" value="UniProtKB-KW"/>
</dbReference>
<dbReference type="Pfam" id="PF00501">
    <property type="entry name" value="AMP-binding"/>
    <property type="match status" value="1"/>
</dbReference>
<reference evidence="10" key="1">
    <citation type="journal article" date="2014" name="Int. J. Syst. Evol. Microbiol.">
        <title>Complete genome of a new Firmicutes species belonging to the dominant human colonic microbiota ('Ruminococcus bicirculans') reveals two chromosomes and a selective capacity to utilize plant glucans.</title>
        <authorList>
            <consortium name="NISC Comparative Sequencing Program"/>
            <person name="Wegmann U."/>
            <person name="Louis P."/>
            <person name="Goesmann A."/>
            <person name="Henrissat B."/>
            <person name="Duncan S.H."/>
            <person name="Flint H.J."/>
        </authorList>
    </citation>
    <scope>NUCLEOTIDE SEQUENCE</scope>
    <source>
        <strain evidence="10">NBRC 108216</strain>
    </source>
</reference>
<dbReference type="Pfam" id="PF13193">
    <property type="entry name" value="AMP-binding_C"/>
    <property type="match status" value="1"/>
</dbReference>
<name>A0ABQ5V2C0_9PROT</name>
<dbReference type="Gene3D" id="3.40.50.12780">
    <property type="entry name" value="N-terminal domain of ligase-like"/>
    <property type="match status" value="1"/>
</dbReference>
<dbReference type="Proteomes" id="UP001161390">
    <property type="component" value="Unassembled WGS sequence"/>
</dbReference>
<evidence type="ECO:0000256" key="5">
    <source>
        <dbReference type="ARBA" id="ARBA00026121"/>
    </source>
</evidence>
<proteinExistence type="predicted"/>
<reference evidence="10" key="2">
    <citation type="submission" date="2023-01" db="EMBL/GenBank/DDBJ databases">
        <title>Draft genome sequence of Algimonas porphyrae strain NBRC 108216.</title>
        <authorList>
            <person name="Sun Q."/>
            <person name="Mori K."/>
        </authorList>
    </citation>
    <scope>NUCLEOTIDE SEQUENCE</scope>
    <source>
        <strain evidence="10">NBRC 108216</strain>
    </source>
</reference>
<evidence type="ECO:0000256" key="7">
    <source>
        <dbReference type="ARBA" id="ARBA00042773"/>
    </source>
</evidence>